<proteinExistence type="predicted"/>
<comment type="caution">
    <text evidence="1">The sequence shown here is derived from an EMBL/GenBank/DDBJ whole genome shotgun (WGS) entry which is preliminary data.</text>
</comment>
<organism evidence="1 2">
    <name type="scientific">Saccharopolyspora griseoalba</name>
    <dbReference type="NCBI Taxonomy" id="1431848"/>
    <lineage>
        <taxon>Bacteria</taxon>
        <taxon>Bacillati</taxon>
        <taxon>Actinomycetota</taxon>
        <taxon>Actinomycetes</taxon>
        <taxon>Pseudonocardiales</taxon>
        <taxon>Pseudonocardiaceae</taxon>
        <taxon>Saccharopolyspora</taxon>
    </lineage>
</organism>
<sequence>MSWRTQLLLFATEAAIRAQKAEELLAWRSAHARWMVTQGVPWQQAAGPLAAEHPEPDGWLVRVPELHAQRGAPPQLLDVLRAAIAEPGSDHGLNGPMTLAWGVPRGLGRGAVLAELGS</sequence>
<accession>A0ABW2LL92</accession>
<evidence type="ECO:0000313" key="1">
    <source>
        <dbReference type="EMBL" id="MFC7342133.1"/>
    </source>
</evidence>
<dbReference type="RefSeq" id="WP_380667710.1">
    <property type="nucleotide sequence ID" value="NZ_JBHTCJ010000005.1"/>
</dbReference>
<name>A0ABW2LL92_9PSEU</name>
<dbReference type="Proteomes" id="UP001596504">
    <property type="component" value="Unassembled WGS sequence"/>
</dbReference>
<gene>
    <name evidence="1" type="ORF">ACFQRI_12005</name>
</gene>
<dbReference type="EMBL" id="JBHTCJ010000005">
    <property type="protein sequence ID" value="MFC7342133.1"/>
    <property type="molecule type" value="Genomic_DNA"/>
</dbReference>
<reference evidence="2" key="1">
    <citation type="journal article" date="2019" name="Int. J. Syst. Evol. Microbiol.">
        <title>The Global Catalogue of Microorganisms (GCM) 10K type strain sequencing project: providing services to taxonomists for standard genome sequencing and annotation.</title>
        <authorList>
            <consortium name="The Broad Institute Genomics Platform"/>
            <consortium name="The Broad Institute Genome Sequencing Center for Infectious Disease"/>
            <person name="Wu L."/>
            <person name="Ma J."/>
        </authorList>
    </citation>
    <scope>NUCLEOTIDE SEQUENCE [LARGE SCALE GENOMIC DNA]</scope>
    <source>
        <strain evidence="2">WLHS5</strain>
    </source>
</reference>
<protein>
    <submittedName>
        <fullName evidence="1">Uncharacterized protein</fullName>
    </submittedName>
</protein>
<keyword evidence="2" id="KW-1185">Reference proteome</keyword>
<evidence type="ECO:0000313" key="2">
    <source>
        <dbReference type="Proteomes" id="UP001596504"/>
    </source>
</evidence>